<comment type="caution">
    <text evidence="1">The sequence shown here is derived from an EMBL/GenBank/DDBJ whole genome shotgun (WGS) entry which is preliminary data.</text>
</comment>
<reference evidence="1" key="1">
    <citation type="submission" date="2023-11" db="EMBL/GenBank/DDBJ databases">
        <authorList>
            <person name="Poullet M."/>
        </authorList>
    </citation>
    <scope>NUCLEOTIDE SEQUENCE</scope>
    <source>
        <strain evidence="1">E1834</strain>
    </source>
</reference>
<name>A0ACB1A094_MELEN</name>
<accession>A0ACB1A094</accession>
<protein>
    <submittedName>
        <fullName evidence="1">Uncharacterized protein</fullName>
    </submittedName>
</protein>
<gene>
    <name evidence="1" type="ORF">MENTE1834_LOCUS32215</name>
</gene>
<organism evidence="1 2">
    <name type="scientific">Meloidogyne enterolobii</name>
    <name type="common">Root-knot nematode worm</name>
    <name type="synonym">Meloidogyne mayaguensis</name>
    <dbReference type="NCBI Taxonomy" id="390850"/>
    <lineage>
        <taxon>Eukaryota</taxon>
        <taxon>Metazoa</taxon>
        <taxon>Ecdysozoa</taxon>
        <taxon>Nematoda</taxon>
        <taxon>Chromadorea</taxon>
        <taxon>Rhabditida</taxon>
        <taxon>Tylenchina</taxon>
        <taxon>Tylenchomorpha</taxon>
        <taxon>Tylenchoidea</taxon>
        <taxon>Meloidogynidae</taxon>
        <taxon>Meloidogyninae</taxon>
        <taxon>Meloidogyne</taxon>
    </lineage>
</organism>
<sequence>MNFLYTTLYSLDDILLAHQQEAANCQSFLSRPVRKFVLEIVLKLEQEEIPQTPLGRNPVGKLLTSDFIQLDHQMPPIKFCRTLVERIVQASTYTHQPPSFVHSDWRFAEFPPAAQALTSAWVELLASRHSPADIIDALVQLAIRRPISRPQDTLNALGLLLTGLPSSFQSVFLDKIEQSFDWEQISKINSDPSQLFESLSNEVYLHSESKILSMLALFHSFCQHGGNNSLNIIPDLIVQRLSKKVKNEAQLIYFLRIVMPYLQRITERERHRHMIEILWNTTVEPSSLLFIVTIYKVLGNLTQKVGKLKYEDTICDLLYQFKYMFVGYTLKDQIEETISSFPESMREKLKFLLTHSSAAASEIQQQQMQQIIQQQQILQHQSSFGNLLPGIPNAAAMFAVHQQQQQQQQTLQQQSSFDLQQQQPPSSTPALAGMLRRLSHPESDSALIMQQYGGIPNPSLSSHGELGSNLNLQQQHQMSSYQHSHFPSSSNSINPMMGGNIPGTSMSSFTSIPSNSNTNQGLQQQQQIVPPPPPYSQQQSTSMGMMPSNFLSRFFLKNRKLKRFSSFRFRFLKIWQGLFSHKKIFFLFSASTPFSGHQIPSSSSSNMHYMMGPGPSNFGQQGPQPFINSNQMTPNQMSFAAFQQQQQMAAQMSASQHHGGGPPVNLMGGGQQQSTAGGGGSQLPPNFPSGSQGGF</sequence>
<evidence type="ECO:0000313" key="2">
    <source>
        <dbReference type="Proteomes" id="UP001497535"/>
    </source>
</evidence>
<dbReference type="Proteomes" id="UP001497535">
    <property type="component" value="Unassembled WGS sequence"/>
</dbReference>
<proteinExistence type="predicted"/>
<keyword evidence="2" id="KW-1185">Reference proteome</keyword>
<evidence type="ECO:0000313" key="1">
    <source>
        <dbReference type="EMBL" id="CAK5084807.1"/>
    </source>
</evidence>
<dbReference type="EMBL" id="CAVMJV010000054">
    <property type="protein sequence ID" value="CAK5084807.1"/>
    <property type="molecule type" value="Genomic_DNA"/>
</dbReference>